<dbReference type="STRING" id="61621.ENSRBIP00000015054"/>
<comment type="subcellular location">
    <subcellularLocation>
        <location evidence="1">Mitochondrion</location>
    </subcellularLocation>
</comment>
<dbReference type="AlphaFoldDB" id="A0A2K6KUV8"/>
<comment type="similarity">
    <text evidence="2">Belongs to the bacterial ribosomal protein bS18 family.</text>
</comment>
<sequence>MATMVAVCSGLGRKKLTHLVMAAVSLTHPGTHMVLWRRGYVKNVQLLSQFISPFIGYIRGRHKTGLCGKKQKEITKAIKRPQIIGFMPVTYKDAAYLKDPTVCNIRYQE</sequence>
<dbReference type="InterPro" id="IPR001648">
    <property type="entry name" value="Ribosomal_bS18"/>
</dbReference>
<dbReference type="Pfam" id="PF01084">
    <property type="entry name" value="Ribosomal_S18"/>
    <property type="match status" value="1"/>
</dbReference>
<reference evidence="10 11" key="1">
    <citation type="submission" date="2016-06" db="EMBL/GenBank/DDBJ databases">
        <title>Genome of Rhinopithecus bieti.</title>
        <authorList>
            <person name="Wu"/>
            <person name="C.-I. and Zhang"/>
            <person name="Y."/>
        </authorList>
    </citation>
    <scope>NUCLEOTIDE SEQUENCE</scope>
</reference>
<evidence type="ECO:0000256" key="8">
    <source>
        <dbReference type="ARBA" id="ARBA00076783"/>
    </source>
</evidence>
<evidence type="ECO:0000256" key="1">
    <source>
        <dbReference type="ARBA" id="ARBA00004173"/>
    </source>
</evidence>
<name>A0A2K6KUV8_RHIBE</name>
<protein>
    <recommendedName>
        <fullName evidence="7">Small ribosomal subunit protein bS18m</fullName>
    </recommendedName>
    <alternativeName>
        <fullName evidence="9">28S ribosomal protein S18-1, mitochondrial</fullName>
    </alternativeName>
    <alternativeName>
        <fullName evidence="8">28S ribosomal protein S18c, mitochondrial</fullName>
    </alternativeName>
</protein>
<keyword evidence="3" id="KW-0809">Transit peptide</keyword>
<dbReference type="OMA" id="CICGRHK"/>
<evidence type="ECO:0000313" key="10">
    <source>
        <dbReference type="Ensembl" id="ENSRBIP00000015054.1"/>
    </source>
</evidence>
<evidence type="ECO:0000256" key="6">
    <source>
        <dbReference type="ARBA" id="ARBA00023274"/>
    </source>
</evidence>
<reference evidence="10" key="2">
    <citation type="submission" date="2025-08" db="UniProtKB">
        <authorList>
            <consortium name="Ensembl"/>
        </authorList>
    </citation>
    <scope>IDENTIFICATION</scope>
</reference>
<evidence type="ECO:0000256" key="5">
    <source>
        <dbReference type="ARBA" id="ARBA00023128"/>
    </source>
</evidence>
<keyword evidence="6" id="KW-0687">Ribonucleoprotein</keyword>
<dbReference type="FunFam" id="4.10.640.10:FF:000007">
    <property type="entry name" value="28S ribosomal protein S18c, mitochondrial"/>
    <property type="match status" value="1"/>
</dbReference>
<accession>A0A2K6KUV8</accession>
<dbReference type="GO" id="GO:0032543">
    <property type="term" value="P:mitochondrial translation"/>
    <property type="evidence" value="ECO:0007669"/>
    <property type="project" value="TreeGrafter"/>
</dbReference>
<dbReference type="SUPFAM" id="SSF46911">
    <property type="entry name" value="Ribosomal protein S18"/>
    <property type="match status" value="1"/>
</dbReference>
<dbReference type="GeneTree" id="ENSGT00390000003791"/>
<dbReference type="GO" id="GO:0005763">
    <property type="term" value="C:mitochondrial small ribosomal subunit"/>
    <property type="evidence" value="ECO:0007669"/>
    <property type="project" value="UniProtKB-ARBA"/>
</dbReference>
<dbReference type="GO" id="GO:0005743">
    <property type="term" value="C:mitochondrial inner membrane"/>
    <property type="evidence" value="ECO:0007669"/>
    <property type="project" value="UniProtKB-ARBA"/>
</dbReference>
<dbReference type="GO" id="GO:0070181">
    <property type="term" value="F:small ribosomal subunit rRNA binding"/>
    <property type="evidence" value="ECO:0007669"/>
    <property type="project" value="TreeGrafter"/>
</dbReference>
<dbReference type="PANTHER" id="PTHR13479">
    <property type="entry name" value="30S RIBOSOMAL PROTEIN S18"/>
    <property type="match status" value="1"/>
</dbReference>
<keyword evidence="4" id="KW-0689">Ribosomal protein</keyword>
<evidence type="ECO:0000256" key="4">
    <source>
        <dbReference type="ARBA" id="ARBA00022980"/>
    </source>
</evidence>
<dbReference type="Proteomes" id="UP000233180">
    <property type="component" value="Unassembled WGS sequence"/>
</dbReference>
<evidence type="ECO:0000256" key="9">
    <source>
        <dbReference type="ARBA" id="ARBA00080084"/>
    </source>
</evidence>
<dbReference type="InterPro" id="IPR036870">
    <property type="entry name" value="Ribosomal_bS18_sf"/>
</dbReference>
<proteinExistence type="inferred from homology"/>
<evidence type="ECO:0000256" key="2">
    <source>
        <dbReference type="ARBA" id="ARBA00005589"/>
    </source>
</evidence>
<keyword evidence="5" id="KW-0496">Mitochondrion</keyword>
<evidence type="ECO:0000256" key="3">
    <source>
        <dbReference type="ARBA" id="ARBA00022946"/>
    </source>
</evidence>
<reference evidence="10" key="3">
    <citation type="submission" date="2025-09" db="UniProtKB">
        <authorList>
            <consortium name="Ensembl"/>
        </authorList>
    </citation>
    <scope>IDENTIFICATION</scope>
</reference>
<dbReference type="Ensembl" id="ENSRBIT00000038894.1">
    <property type="protein sequence ID" value="ENSRBIP00000015054.1"/>
    <property type="gene ID" value="ENSRBIG00000031637.1"/>
</dbReference>
<dbReference type="PANTHER" id="PTHR13479:SF56">
    <property type="entry name" value="MITOCHONDRIAL RIBOSOMAL PROTEIN S18C"/>
    <property type="match status" value="1"/>
</dbReference>
<organism evidence="10 11">
    <name type="scientific">Rhinopithecus bieti</name>
    <name type="common">Black snub-nosed monkey</name>
    <name type="synonym">Pygathrix bieti</name>
    <dbReference type="NCBI Taxonomy" id="61621"/>
    <lineage>
        <taxon>Eukaryota</taxon>
        <taxon>Metazoa</taxon>
        <taxon>Chordata</taxon>
        <taxon>Craniata</taxon>
        <taxon>Vertebrata</taxon>
        <taxon>Euteleostomi</taxon>
        <taxon>Mammalia</taxon>
        <taxon>Eutheria</taxon>
        <taxon>Euarchontoglires</taxon>
        <taxon>Primates</taxon>
        <taxon>Haplorrhini</taxon>
        <taxon>Catarrhini</taxon>
        <taxon>Cercopithecidae</taxon>
        <taxon>Colobinae</taxon>
        <taxon>Rhinopithecus</taxon>
    </lineage>
</organism>
<dbReference type="GO" id="GO:0003735">
    <property type="term" value="F:structural constituent of ribosome"/>
    <property type="evidence" value="ECO:0007669"/>
    <property type="project" value="InterPro"/>
</dbReference>
<evidence type="ECO:0000256" key="7">
    <source>
        <dbReference type="ARBA" id="ARBA00035264"/>
    </source>
</evidence>
<keyword evidence="11" id="KW-1185">Reference proteome</keyword>
<dbReference type="Gene3D" id="4.10.640.10">
    <property type="entry name" value="Ribosomal protein S18"/>
    <property type="match status" value="1"/>
</dbReference>
<evidence type="ECO:0000313" key="11">
    <source>
        <dbReference type="Proteomes" id="UP000233180"/>
    </source>
</evidence>